<protein>
    <recommendedName>
        <fullName evidence="1">acyl-homoserine-lactone synthase</fullName>
        <ecNumber evidence="1">2.3.1.184</ecNumber>
    </recommendedName>
</protein>
<evidence type="ECO:0000313" key="8">
    <source>
        <dbReference type="EMBL" id="SEH99146.1"/>
    </source>
</evidence>
<dbReference type="PROSITE" id="PS00949">
    <property type="entry name" value="AUTOINDUCER_SYNTH_1"/>
    <property type="match status" value="1"/>
</dbReference>
<dbReference type="SUPFAM" id="SSF55729">
    <property type="entry name" value="Acyl-CoA N-acyltransferases (Nat)"/>
    <property type="match status" value="1"/>
</dbReference>
<keyword evidence="4" id="KW-0949">S-adenosyl-L-methionine</keyword>
<keyword evidence="2 7" id="KW-0673">Quorum sensing</keyword>
<accession>A0A1H6MCB2</accession>
<dbReference type="GO" id="GO:0061579">
    <property type="term" value="F:N-acyl homoserine lactone synthase activity"/>
    <property type="evidence" value="ECO:0007669"/>
    <property type="project" value="UniProtKB-EC"/>
</dbReference>
<dbReference type="GO" id="GO:0007165">
    <property type="term" value="P:signal transduction"/>
    <property type="evidence" value="ECO:0007669"/>
    <property type="project" value="TreeGrafter"/>
</dbReference>
<evidence type="ECO:0000256" key="5">
    <source>
        <dbReference type="ARBA" id="ARBA00022929"/>
    </source>
</evidence>
<dbReference type="EMBL" id="FNXG01000003">
    <property type="protein sequence ID" value="SEH99146.1"/>
    <property type="molecule type" value="Genomic_DNA"/>
</dbReference>
<dbReference type="Pfam" id="PF00765">
    <property type="entry name" value="Autoind_synth"/>
    <property type="match status" value="1"/>
</dbReference>
<keyword evidence="5 7" id="KW-0071">Autoinducer synthesis</keyword>
<dbReference type="OrthoDB" id="6169313at2"/>
<dbReference type="Proteomes" id="UP000199125">
    <property type="component" value="Unassembled WGS sequence"/>
</dbReference>
<proteinExistence type="inferred from homology"/>
<organism evidence="8 9">
    <name type="scientific">Paracoccus alkenifer</name>
    <dbReference type="NCBI Taxonomy" id="65735"/>
    <lineage>
        <taxon>Bacteria</taxon>
        <taxon>Pseudomonadati</taxon>
        <taxon>Pseudomonadota</taxon>
        <taxon>Alphaproteobacteria</taxon>
        <taxon>Rhodobacterales</taxon>
        <taxon>Paracoccaceae</taxon>
        <taxon>Paracoccus</taxon>
    </lineage>
</organism>
<keyword evidence="3" id="KW-0808">Transferase</keyword>
<dbReference type="InterPro" id="IPR016181">
    <property type="entry name" value="Acyl_CoA_acyltransferase"/>
</dbReference>
<dbReference type="STRING" id="65735.SAMN04488075_2130"/>
<gene>
    <name evidence="8" type="ORF">SAMN04488075_2130</name>
</gene>
<evidence type="ECO:0000256" key="1">
    <source>
        <dbReference type="ARBA" id="ARBA00012340"/>
    </source>
</evidence>
<comment type="catalytic activity">
    <reaction evidence="6">
        <text>a fatty acyl-[ACP] + S-adenosyl-L-methionine = an N-acyl-L-homoserine lactone + S-methyl-5'-thioadenosine + holo-[ACP] + H(+)</text>
        <dbReference type="Rhea" id="RHEA:10096"/>
        <dbReference type="Rhea" id="RHEA-COMP:9685"/>
        <dbReference type="Rhea" id="RHEA-COMP:14125"/>
        <dbReference type="ChEBI" id="CHEBI:15378"/>
        <dbReference type="ChEBI" id="CHEBI:17509"/>
        <dbReference type="ChEBI" id="CHEBI:55474"/>
        <dbReference type="ChEBI" id="CHEBI:59789"/>
        <dbReference type="ChEBI" id="CHEBI:64479"/>
        <dbReference type="ChEBI" id="CHEBI:138651"/>
        <dbReference type="EC" id="2.3.1.184"/>
    </reaction>
</comment>
<dbReference type="PANTHER" id="PTHR39322:SF1">
    <property type="entry name" value="ISOVALERYL-HOMOSERINE LACTONE SYNTHASE"/>
    <property type="match status" value="1"/>
</dbReference>
<reference evidence="9" key="1">
    <citation type="submission" date="2016-10" db="EMBL/GenBank/DDBJ databases">
        <authorList>
            <person name="Varghese N."/>
            <person name="Submissions S."/>
        </authorList>
    </citation>
    <scope>NUCLEOTIDE SEQUENCE [LARGE SCALE GENOMIC DNA]</scope>
    <source>
        <strain evidence="9">DSM 11593</strain>
    </source>
</reference>
<dbReference type="InterPro" id="IPR001690">
    <property type="entry name" value="Autoind_synthase"/>
</dbReference>
<dbReference type="Gene3D" id="3.40.630.30">
    <property type="match status" value="1"/>
</dbReference>
<evidence type="ECO:0000256" key="7">
    <source>
        <dbReference type="PROSITE-ProRule" id="PRU00533"/>
    </source>
</evidence>
<name>A0A1H6MCB2_9RHOB</name>
<keyword evidence="9" id="KW-1185">Reference proteome</keyword>
<dbReference type="PROSITE" id="PS51187">
    <property type="entry name" value="AUTOINDUCER_SYNTH_2"/>
    <property type="match status" value="1"/>
</dbReference>
<evidence type="ECO:0000313" key="9">
    <source>
        <dbReference type="Proteomes" id="UP000199125"/>
    </source>
</evidence>
<evidence type="ECO:0000256" key="2">
    <source>
        <dbReference type="ARBA" id="ARBA00022654"/>
    </source>
</evidence>
<sequence>MQTTTLSFSNLHNHGDLFANLFRARRQSFIIQKNWDLPQADGMEYDQYDNPASRWVAVHDGENHVLGGFRLTPTTAQCGIYSYMIRDAQRGILGGSIPQDLLFGEAPVDPHVWECTRVFVNHATPMAIRRRVHMTMAGAMTRAARELGATQLVALTDAKWPRWYGRCGVEAEAIGRVMWIDDGEFQCVSINLASKMH</sequence>
<evidence type="ECO:0000256" key="4">
    <source>
        <dbReference type="ARBA" id="ARBA00022691"/>
    </source>
</evidence>
<dbReference type="GO" id="GO:0009372">
    <property type="term" value="P:quorum sensing"/>
    <property type="evidence" value="ECO:0007669"/>
    <property type="project" value="UniProtKB-UniRule"/>
</dbReference>
<dbReference type="EC" id="2.3.1.184" evidence="1"/>
<evidence type="ECO:0000256" key="3">
    <source>
        <dbReference type="ARBA" id="ARBA00022679"/>
    </source>
</evidence>
<dbReference type="AlphaFoldDB" id="A0A1H6MCB2"/>
<dbReference type="InterPro" id="IPR018311">
    <property type="entry name" value="Autoind_synth_CS"/>
</dbReference>
<dbReference type="RefSeq" id="WP_090848043.1">
    <property type="nucleotide sequence ID" value="NZ_FNXG01000003.1"/>
</dbReference>
<dbReference type="PANTHER" id="PTHR39322">
    <property type="entry name" value="ACYL-HOMOSERINE-LACTONE SYNTHASE"/>
    <property type="match status" value="1"/>
</dbReference>
<comment type="similarity">
    <text evidence="7">Belongs to the autoinducer synthase family.</text>
</comment>
<evidence type="ECO:0000256" key="6">
    <source>
        <dbReference type="ARBA" id="ARBA00048576"/>
    </source>
</evidence>